<feature type="transmembrane region" description="Helical" evidence="6">
    <location>
        <begin position="314"/>
        <end position="332"/>
    </location>
</feature>
<feature type="transmembrane region" description="Helical" evidence="6">
    <location>
        <begin position="441"/>
        <end position="461"/>
    </location>
</feature>
<keyword evidence="5 6" id="KW-0472">Membrane</keyword>
<proteinExistence type="predicted"/>
<dbReference type="PANTHER" id="PTHR30250:SF26">
    <property type="entry name" value="PSMA PROTEIN"/>
    <property type="match status" value="1"/>
</dbReference>
<feature type="transmembrane region" description="Helical" evidence="6">
    <location>
        <begin position="162"/>
        <end position="181"/>
    </location>
</feature>
<dbReference type="RefSeq" id="WP_090740667.1">
    <property type="nucleotide sequence ID" value="NZ_FMVT01000002.1"/>
</dbReference>
<keyword evidence="2" id="KW-1003">Cell membrane</keyword>
<evidence type="ECO:0000256" key="4">
    <source>
        <dbReference type="ARBA" id="ARBA00022989"/>
    </source>
</evidence>
<evidence type="ECO:0000256" key="3">
    <source>
        <dbReference type="ARBA" id="ARBA00022692"/>
    </source>
</evidence>
<dbReference type="Proteomes" id="UP000199502">
    <property type="component" value="Unassembled WGS sequence"/>
</dbReference>
<feature type="transmembrane region" description="Helical" evidence="6">
    <location>
        <begin position="20"/>
        <end position="38"/>
    </location>
</feature>
<gene>
    <name evidence="7" type="ORF">SAMN05660710_00891</name>
</gene>
<keyword evidence="3 6" id="KW-0812">Transmembrane</keyword>
<evidence type="ECO:0000256" key="1">
    <source>
        <dbReference type="ARBA" id="ARBA00004651"/>
    </source>
</evidence>
<feature type="transmembrane region" description="Helical" evidence="6">
    <location>
        <begin position="344"/>
        <end position="366"/>
    </location>
</feature>
<sequence>MLRNLLYFLTARPRRNSTLAALQALLGTAAVFITYRLVVAEVGIEVFGLWSLLLTGASIARLADVSGSSGLARFVAERHASEQPGDAVAYVHTTVLATLGLTIAGSLVVLAFAAPLINWLAPEQAAGDIVDLMPLALLVSLVLPSMSSALCSGLDGTQRADVRAIVMGCSYGVLLGATMMFVGKLGIYGFVTALVLQHLFISVAAWLVLRRFLPNLGWVPIRWSRGVFRETFAFGLKVQANSFAGLLCDPLARVLMAWWGGLAAAGVYELALRLMLQLRAPVVASLQPLMPAAAALGRDHKAVANLVRTSSRHVLLAGLALPFLALLAAPIYSRLMLGHVDQTLVLFVLLLAVGYGANLISVPLFFGAMGVGVMRWNLTSQFVTAACIAILGMSGGWLGGGVGVVLAQVAGLIAGAVTVILGNASVLSLERGLHIWDAGPKLARIAIVTVAFLGIGSIVWIKT</sequence>
<dbReference type="AlphaFoldDB" id="A0A1G5DQF2"/>
<dbReference type="Pfam" id="PF13440">
    <property type="entry name" value="Polysacc_synt_3"/>
    <property type="match status" value="1"/>
</dbReference>
<feature type="transmembrane region" description="Helical" evidence="6">
    <location>
        <begin position="187"/>
        <end position="209"/>
    </location>
</feature>
<feature type="transmembrane region" description="Helical" evidence="6">
    <location>
        <begin position="87"/>
        <end position="112"/>
    </location>
</feature>
<name>A0A1G5DQF2_9RHOB</name>
<accession>A0A1G5DQF2</accession>
<evidence type="ECO:0000313" key="7">
    <source>
        <dbReference type="EMBL" id="SCY16598.1"/>
    </source>
</evidence>
<dbReference type="InterPro" id="IPR050833">
    <property type="entry name" value="Poly_Biosynth_Transport"/>
</dbReference>
<dbReference type="GO" id="GO:0005886">
    <property type="term" value="C:plasma membrane"/>
    <property type="evidence" value="ECO:0007669"/>
    <property type="project" value="UniProtKB-SubCell"/>
</dbReference>
<feature type="transmembrane region" description="Helical" evidence="6">
    <location>
        <begin position="132"/>
        <end position="150"/>
    </location>
</feature>
<evidence type="ECO:0000313" key="8">
    <source>
        <dbReference type="Proteomes" id="UP000199502"/>
    </source>
</evidence>
<comment type="subcellular location">
    <subcellularLocation>
        <location evidence="1">Cell membrane</location>
        <topology evidence="1">Multi-pass membrane protein</topology>
    </subcellularLocation>
</comment>
<evidence type="ECO:0000256" key="2">
    <source>
        <dbReference type="ARBA" id="ARBA00022475"/>
    </source>
</evidence>
<evidence type="ECO:0000256" key="5">
    <source>
        <dbReference type="ARBA" id="ARBA00023136"/>
    </source>
</evidence>
<reference evidence="7 8" key="1">
    <citation type="submission" date="2016-10" db="EMBL/GenBank/DDBJ databases">
        <authorList>
            <person name="de Groot N.N."/>
        </authorList>
    </citation>
    <scope>NUCLEOTIDE SEQUENCE [LARGE SCALE GENOMIC DNA]</scope>
    <source>
        <strain evidence="7 8">CGMCC 1.8925</strain>
    </source>
</reference>
<dbReference type="STRING" id="336292.SAMN05660710_00891"/>
<feature type="transmembrane region" description="Helical" evidence="6">
    <location>
        <begin position="378"/>
        <end position="399"/>
    </location>
</feature>
<dbReference type="OrthoDB" id="7872476at2"/>
<dbReference type="PANTHER" id="PTHR30250">
    <property type="entry name" value="PST FAMILY PREDICTED COLANIC ACID TRANSPORTER"/>
    <property type="match status" value="1"/>
</dbReference>
<protein>
    <submittedName>
        <fullName evidence="7">Membrane protein involved in the export of O-antigen and teichoic acid</fullName>
    </submittedName>
</protein>
<keyword evidence="8" id="KW-1185">Reference proteome</keyword>
<feature type="transmembrane region" description="Helical" evidence="6">
    <location>
        <begin position="405"/>
        <end position="429"/>
    </location>
</feature>
<keyword evidence="4 6" id="KW-1133">Transmembrane helix</keyword>
<dbReference type="EMBL" id="FMVT01000002">
    <property type="protein sequence ID" value="SCY16598.1"/>
    <property type="molecule type" value="Genomic_DNA"/>
</dbReference>
<evidence type="ECO:0000256" key="6">
    <source>
        <dbReference type="SAM" id="Phobius"/>
    </source>
</evidence>
<organism evidence="7 8">
    <name type="scientific">Paracoccus tibetensis</name>
    <dbReference type="NCBI Taxonomy" id="336292"/>
    <lineage>
        <taxon>Bacteria</taxon>
        <taxon>Pseudomonadati</taxon>
        <taxon>Pseudomonadota</taxon>
        <taxon>Alphaproteobacteria</taxon>
        <taxon>Rhodobacterales</taxon>
        <taxon>Paracoccaceae</taxon>
        <taxon>Paracoccus</taxon>
    </lineage>
</organism>